<sequence length="120" mass="12988">MRITVFVALLVLTVANAAAFIPSSSSPKTSLLSTTELFAVKTGPKGKPASSKDEDLELTRKVILEHIGSVPDEVPLETKKVVVAKEEVEEGEEEQVSGLRKIGRKIKGKIRNKFQDGDDA</sequence>
<evidence type="ECO:0000313" key="2">
    <source>
        <dbReference type="EMBL" id="CAD9510784.1"/>
    </source>
</evidence>
<feature type="chain" id="PRO_5031220573" description="RxLR effector protein" evidence="1">
    <location>
        <begin position="20"/>
        <end position="120"/>
    </location>
</feature>
<dbReference type="AlphaFoldDB" id="A0A7S2I7I5"/>
<keyword evidence="1" id="KW-0732">Signal</keyword>
<feature type="signal peptide" evidence="1">
    <location>
        <begin position="1"/>
        <end position="19"/>
    </location>
</feature>
<gene>
    <name evidence="2" type="ORF">HTAM1171_LOCUS10081</name>
</gene>
<dbReference type="EMBL" id="HBGV01016433">
    <property type="protein sequence ID" value="CAD9510784.1"/>
    <property type="molecule type" value="Transcribed_RNA"/>
</dbReference>
<accession>A0A7S2I7I5</accession>
<name>A0A7S2I7I5_9STRA</name>
<organism evidence="2">
    <name type="scientific">Helicotheca tamesis</name>
    <dbReference type="NCBI Taxonomy" id="374047"/>
    <lineage>
        <taxon>Eukaryota</taxon>
        <taxon>Sar</taxon>
        <taxon>Stramenopiles</taxon>
        <taxon>Ochrophyta</taxon>
        <taxon>Bacillariophyta</taxon>
        <taxon>Mediophyceae</taxon>
        <taxon>Lithodesmiophycidae</taxon>
        <taxon>Lithodesmiales</taxon>
        <taxon>Lithodesmiaceae</taxon>
        <taxon>Helicotheca</taxon>
    </lineage>
</organism>
<evidence type="ECO:0000256" key="1">
    <source>
        <dbReference type="SAM" id="SignalP"/>
    </source>
</evidence>
<protein>
    <recommendedName>
        <fullName evidence="3">RxLR effector protein</fullName>
    </recommendedName>
</protein>
<evidence type="ECO:0008006" key="3">
    <source>
        <dbReference type="Google" id="ProtNLM"/>
    </source>
</evidence>
<reference evidence="2" key="1">
    <citation type="submission" date="2021-01" db="EMBL/GenBank/DDBJ databases">
        <authorList>
            <person name="Corre E."/>
            <person name="Pelletier E."/>
            <person name="Niang G."/>
            <person name="Scheremetjew M."/>
            <person name="Finn R."/>
            <person name="Kale V."/>
            <person name="Holt S."/>
            <person name="Cochrane G."/>
            <person name="Meng A."/>
            <person name="Brown T."/>
            <person name="Cohen L."/>
        </authorList>
    </citation>
    <scope>NUCLEOTIDE SEQUENCE</scope>
    <source>
        <strain evidence="2">CCMP826</strain>
    </source>
</reference>
<proteinExistence type="predicted"/>